<dbReference type="PANTHER" id="PTHR44688:SF16">
    <property type="entry name" value="DNA-BINDING TRANSCRIPTIONAL ACTIVATOR DEVR_DOSR"/>
    <property type="match status" value="1"/>
</dbReference>
<dbReference type="PROSITE" id="PS50043">
    <property type="entry name" value="HTH_LUXR_2"/>
    <property type="match status" value="1"/>
</dbReference>
<dbReference type="InterPro" id="IPR027417">
    <property type="entry name" value="P-loop_NTPase"/>
</dbReference>
<dbReference type="Gene3D" id="1.10.10.10">
    <property type="entry name" value="Winged helix-like DNA-binding domain superfamily/Winged helix DNA-binding domain"/>
    <property type="match status" value="1"/>
</dbReference>
<evidence type="ECO:0000313" key="6">
    <source>
        <dbReference type="Proteomes" id="UP001060164"/>
    </source>
</evidence>
<keyword evidence="6" id="KW-1185">Reference proteome</keyword>
<evidence type="ECO:0000256" key="1">
    <source>
        <dbReference type="ARBA" id="ARBA00023015"/>
    </source>
</evidence>
<evidence type="ECO:0000259" key="4">
    <source>
        <dbReference type="PROSITE" id="PS50043"/>
    </source>
</evidence>
<organism evidence="5 6">
    <name type="scientific">Ruminococcus gauvreauii</name>
    <dbReference type="NCBI Taxonomy" id="438033"/>
    <lineage>
        <taxon>Bacteria</taxon>
        <taxon>Bacillati</taxon>
        <taxon>Bacillota</taxon>
        <taxon>Clostridia</taxon>
        <taxon>Eubacteriales</taxon>
        <taxon>Oscillospiraceae</taxon>
        <taxon>Ruminococcus</taxon>
    </lineage>
</organism>
<dbReference type="Proteomes" id="UP001060164">
    <property type="component" value="Chromosome"/>
</dbReference>
<dbReference type="SMART" id="SM00421">
    <property type="entry name" value="HTH_LUXR"/>
    <property type="match status" value="1"/>
</dbReference>
<dbReference type="PRINTS" id="PR00038">
    <property type="entry name" value="HTHLUXR"/>
</dbReference>
<dbReference type="SUPFAM" id="SSF48452">
    <property type="entry name" value="TPR-like"/>
    <property type="match status" value="1"/>
</dbReference>
<dbReference type="InterPro" id="IPR011990">
    <property type="entry name" value="TPR-like_helical_dom_sf"/>
</dbReference>
<dbReference type="InterPro" id="IPR016032">
    <property type="entry name" value="Sig_transdc_resp-reg_C-effctor"/>
</dbReference>
<reference evidence="5" key="1">
    <citation type="journal article" date="2022" name="Cell">
        <title>Design, construction, and in vivo augmentation of a complex gut microbiome.</title>
        <authorList>
            <person name="Cheng A.G."/>
            <person name="Ho P.Y."/>
            <person name="Aranda-Diaz A."/>
            <person name="Jain S."/>
            <person name="Yu F.B."/>
            <person name="Meng X."/>
            <person name="Wang M."/>
            <person name="Iakiviak M."/>
            <person name="Nagashima K."/>
            <person name="Zhao A."/>
            <person name="Murugkar P."/>
            <person name="Patil A."/>
            <person name="Atabakhsh K."/>
            <person name="Weakley A."/>
            <person name="Yan J."/>
            <person name="Brumbaugh A.R."/>
            <person name="Higginbottom S."/>
            <person name="Dimas A."/>
            <person name="Shiver A.L."/>
            <person name="Deutschbauer A."/>
            <person name="Neff N."/>
            <person name="Sonnenburg J.L."/>
            <person name="Huang K.C."/>
            <person name="Fischbach M.A."/>
        </authorList>
    </citation>
    <scope>NUCLEOTIDE SEQUENCE</scope>
    <source>
        <strain evidence="5">DSM 19829</strain>
    </source>
</reference>
<keyword evidence="2" id="KW-0238">DNA-binding</keyword>
<dbReference type="Gene3D" id="1.25.40.10">
    <property type="entry name" value="Tetratricopeptide repeat domain"/>
    <property type="match status" value="1"/>
</dbReference>
<dbReference type="InterPro" id="IPR000792">
    <property type="entry name" value="Tscrpt_reg_LuxR_C"/>
</dbReference>
<keyword evidence="1" id="KW-0805">Transcription regulation</keyword>
<dbReference type="RefSeq" id="WP_028528007.1">
    <property type="nucleotide sequence ID" value="NZ_CABLBR010000006.1"/>
</dbReference>
<dbReference type="CDD" id="cd06170">
    <property type="entry name" value="LuxR_C_like"/>
    <property type="match status" value="1"/>
</dbReference>
<dbReference type="InterPro" id="IPR041617">
    <property type="entry name" value="TPR_MalT"/>
</dbReference>
<dbReference type="Pfam" id="PF25873">
    <property type="entry name" value="WHD_MalT"/>
    <property type="match status" value="1"/>
</dbReference>
<dbReference type="Pfam" id="PF00196">
    <property type="entry name" value="GerE"/>
    <property type="match status" value="1"/>
</dbReference>
<dbReference type="Gene3D" id="3.40.50.300">
    <property type="entry name" value="P-loop containing nucleotide triphosphate hydrolases"/>
    <property type="match status" value="1"/>
</dbReference>
<proteinExistence type="predicted"/>
<dbReference type="SUPFAM" id="SSF52540">
    <property type="entry name" value="P-loop containing nucleoside triphosphate hydrolases"/>
    <property type="match status" value="1"/>
</dbReference>
<dbReference type="InterPro" id="IPR036388">
    <property type="entry name" value="WH-like_DNA-bd_sf"/>
</dbReference>
<dbReference type="InterPro" id="IPR059106">
    <property type="entry name" value="WHD_MalT"/>
</dbReference>
<dbReference type="Pfam" id="PF17874">
    <property type="entry name" value="TPR_MalT"/>
    <property type="match status" value="1"/>
</dbReference>
<sequence length="842" mass="97455">MDFNGEKYTPASLPGLCAPRNQLLVKLDSKSDRRLLYIQAPAGYGKTVVTNLWLKKSGVRHLWIALDEYDNNPELFYRLLCSAVIYTQEKTEIPLEMDSTGMFCSSPIEHAMLLTSRFRAPKQPIYIVMDDLHSITQDDILQSLPYFIRRLPVDYRFIMISRTDIPAKLQEVFDGHCHYLCANDLVFSKMEIQELFRLAGHELKTSETDTVMEKTGGWAIAVSTLASGNLLPELVRESGDALYRYMEKQIWSGLSSQDKLMLLKVSFVNDFSAELFGRLTSQKKPEQVISQFLLKNLFLSRIGNDLYRFHALFLEFLRSRQEELRMDSKKLYKIAAQYYSEKEDLYTARHYAILGDNIKFLSYQIYGESQYTGFSNNRSISAYVSGVGVYIDKLSMEAYKKYPYLNISSVWYHYLTGSRVKMTEALDRLYSNVKRIALLHPEFLELTILVCTLDPRKKFMEMIQRFDRLPPIKVRHGGQQGASITVNMPFAHRCLRDYSEFSLYESFDVKLEPTAGLMLKRNFKLAMRLIQAGFAYEKNQWKEALFYCDQADMEISEDTSDELLFTAMSHRWTVLNAMGKDAESRELSARIEKMLMEKDALYLMPNYKALRTEASLREGNRQAAEEWLEEYFVHPEERLMLYRTYQYLTTIQALLALNRLEEAGRMCQRLRKLSGEFDREIDMAESDVLLSVCLYRSFRMEEAVQTMMGAIELLYPYRFIRPFSGLGASVVPVLKKCLAKLERHQELYSFDRRYINEIYIAAQEQAGRKSGLPSSDVPLKKLSKQQRRMIEYLAKGYTNADIAEDTGLSVRTVKTHLFLAYEKLGVSSAAEAVSKARKMGII</sequence>
<name>A0ABY5VGK6_9FIRM</name>
<dbReference type="EMBL" id="CP102290">
    <property type="protein sequence ID" value="UWP59396.1"/>
    <property type="molecule type" value="Genomic_DNA"/>
</dbReference>
<evidence type="ECO:0000256" key="3">
    <source>
        <dbReference type="ARBA" id="ARBA00023163"/>
    </source>
</evidence>
<evidence type="ECO:0000256" key="2">
    <source>
        <dbReference type="ARBA" id="ARBA00023125"/>
    </source>
</evidence>
<keyword evidence="3" id="KW-0804">Transcription</keyword>
<dbReference type="SUPFAM" id="SSF46894">
    <property type="entry name" value="C-terminal effector domain of the bipartite response regulators"/>
    <property type="match status" value="1"/>
</dbReference>
<feature type="domain" description="HTH luxR-type" evidence="4">
    <location>
        <begin position="775"/>
        <end position="840"/>
    </location>
</feature>
<gene>
    <name evidence="5" type="ORF">NQ502_18890</name>
</gene>
<dbReference type="PANTHER" id="PTHR44688">
    <property type="entry name" value="DNA-BINDING TRANSCRIPTIONAL ACTIVATOR DEVR_DOSR"/>
    <property type="match status" value="1"/>
</dbReference>
<evidence type="ECO:0000313" key="5">
    <source>
        <dbReference type="EMBL" id="UWP59396.1"/>
    </source>
</evidence>
<accession>A0ABY5VGK6</accession>
<protein>
    <submittedName>
        <fullName evidence="5">LuxR C-terminal-related transcriptional regulator</fullName>
    </submittedName>
</protein>